<dbReference type="SMART" id="SM00108">
    <property type="entry name" value="B_lectin"/>
    <property type="match status" value="1"/>
</dbReference>
<sequence length="109" mass="11851">MYPNEYLPPDYYIPSCNGAAFLIHQTDGNVVEYVSTGALWDTGTWGRSTSNLIMQGDGNLVLYDSGGAPIWSSGTWGNPGAWLAVQNDCNLVIYSSTGAPIWATHRYCP</sequence>
<dbReference type="KEGG" id="pbh:AAW51_5238"/>
<dbReference type="SUPFAM" id="SSF51110">
    <property type="entry name" value="alpha-D-mannose-specific plant lectins"/>
    <property type="match status" value="1"/>
</dbReference>
<organism evidence="2 3">
    <name type="scientific">Caldimonas brevitalea</name>
    <dbReference type="NCBI Taxonomy" id="413882"/>
    <lineage>
        <taxon>Bacteria</taxon>
        <taxon>Pseudomonadati</taxon>
        <taxon>Pseudomonadota</taxon>
        <taxon>Betaproteobacteria</taxon>
        <taxon>Burkholderiales</taxon>
        <taxon>Sphaerotilaceae</taxon>
        <taxon>Caldimonas</taxon>
    </lineage>
</organism>
<dbReference type="Proteomes" id="UP000035352">
    <property type="component" value="Chromosome"/>
</dbReference>
<dbReference type="PATRIC" id="fig|413882.6.peg.5470"/>
<keyword evidence="3" id="KW-1185">Reference proteome</keyword>
<dbReference type="PROSITE" id="PS50927">
    <property type="entry name" value="BULB_LECTIN"/>
    <property type="match status" value="1"/>
</dbReference>
<evidence type="ECO:0000259" key="1">
    <source>
        <dbReference type="PROSITE" id="PS50927"/>
    </source>
</evidence>
<dbReference type="InterPro" id="IPR001480">
    <property type="entry name" value="Bulb-type_lectin_dom"/>
</dbReference>
<dbReference type="RefSeq" id="WP_169788085.1">
    <property type="nucleotide sequence ID" value="NZ_CP011371.1"/>
</dbReference>
<name>A0A0G3BR79_9BURK</name>
<dbReference type="AlphaFoldDB" id="A0A0G3BR79"/>
<evidence type="ECO:0000313" key="3">
    <source>
        <dbReference type="Proteomes" id="UP000035352"/>
    </source>
</evidence>
<protein>
    <recommendedName>
        <fullName evidence="1">Bulb-type lectin domain-containing protein</fullName>
    </recommendedName>
</protein>
<evidence type="ECO:0000313" key="2">
    <source>
        <dbReference type="EMBL" id="AKJ31929.1"/>
    </source>
</evidence>
<dbReference type="Gene3D" id="2.90.10.10">
    <property type="entry name" value="Bulb-type lectin domain"/>
    <property type="match status" value="2"/>
</dbReference>
<feature type="domain" description="Bulb-type lectin" evidence="1">
    <location>
        <begin position="1"/>
        <end position="106"/>
    </location>
</feature>
<proteinExistence type="predicted"/>
<gene>
    <name evidence="2" type="ORF">AAW51_5238</name>
</gene>
<dbReference type="EMBL" id="CP011371">
    <property type="protein sequence ID" value="AKJ31929.1"/>
    <property type="molecule type" value="Genomic_DNA"/>
</dbReference>
<dbReference type="STRING" id="413882.AAW51_5238"/>
<accession>A0A0G3BR79</accession>
<reference evidence="2 3" key="1">
    <citation type="submission" date="2015-05" db="EMBL/GenBank/DDBJ databases">
        <authorList>
            <person name="Tang B."/>
            <person name="Yu Y."/>
        </authorList>
    </citation>
    <scope>NUCLEOTIDE SEQUENCE [LARGE SCALE GENOMIC DNA]</scope>
    <source>
        <strain evidence="2 3">DSM 7029</strain>
    </source>
</reference>
<dbReference type="InterPro" id="IPR036426">
    <property type="entry name" value="Bulb-type_lectin_dom_sf"/>
</dbReference>